<evidence type="ECO:0000256" key="16">
    <source>
        <dbReference type="ARBA" id="ARBA00049628"/>
    </source>
</evidence>
<dbReference type="PROSITE" id="PS00101">
    <property type="entry name" value="HEXAPEP_TRANSFERASES"/>
    <property type="match status" value="1"/>
</dbReference>
<dbReference type="EC" id="2.3.1.157" evidence="17"/>
<feature type="binding site" evidence="17">
    <location>
        <position position="258"/>
    </location>
    <ligand>
        <name>Mg(2+)</name>
        <dbReference type="ChEBI" id="CHEBI:18420"/>
    </ligand>
</feature>
<dbReference type="GO" id="GO:0008360">
    <property type="term" value="P:regulation of cell shape"/>
    <property type="evidence" value="ECO:0007669"/>
    <property type="project" value="UniProtKB-KW"/>
</dbReference>
<comment type="pathway">
    <text evidence="17">Nucleotide-sugar biosynthesis; UDP-N-acetyl-alpha-D-glucosamine biosynthesis; UDP-N-acetyl-alpha-D-glucosamine from N-acetyl-alpha-D-glucosamine 1-phosphate: step 1/1.</text>
</comment>
<evidence type="ECO:0000256" key="17">
    <source>
        <dbReference type="HAMAP-Rule" id="MF_01631"/>
    </source>
</evidence>
<feature type="region of interest" description="Linker" evidence="17">
    <location>
        <begin position="261"/>
        <end position="281"/>
    </location>
</feature>
<dbReference type="GO" id="GO:0000287">
    <property type="term" value="F:magnesium ion binding"/>
    <property type="evidence" value="ECO:0007669"/>
    <property type="project" value="UniProtKB-UniRule"/>
</dbReference>
<comment type="function">
    <text evidence="16 17">Catalyzes the last two sequential reactions in the de novo biosynthetic pathway for UDP-N-acetylglucosamine (UDP-GlcNAc). The C-terminal domain catalyzes the transfer of acetyl group from acetyl coenzyme A to glucosamine-1-phosphate (GlcN-1-P) to produce N-acetylglucosamine-1-phosphate (GlcNAc-1-P), which is converted into UDP-GlcNAc by the transfer of uridine 5-monophosphate (from uridine 5-triphosphate), a reaction catalyzed by the N-terminal domain.</text>
</comment>
<dbReference type="NCBIfam" id="TIGR01173">
    <property type="entry name" value="glmU"/>
    <property type="match status" value="1"/>
</dbReference>
<feature type="binding site" evidence="17">
    <location>
        <begin position="400"/>
        <end position="401"/>
    </location>
    <ligand>
        <name>acetyl-CoA</name>
        <dbReference type="ChEBI" id="CHEBI:57288"/>
    </ligand>
</feature>
<comment type="subcellular location">
    <subcellularLocation>
        <location evidence="17">Cytoplasm</location>
    </subcellularLocation>
</comment>
<reference evidence="19 20" key="1">
    <citation type="submission" date="2020-08" db="EMBL/GenBank/DDBJ databases">
        <authorList>
            <person name="Liu G."/>
            <person name="Sun C."/>
        </authorList>
    </citation>
    <scope>NUCLEOTIDE SEQUENCE [LARGE SCALE GENOMIC DNA]</scope>
    <source>
        <strain evidence="19 20">OT19</strain>
    </source>
</reference>
<dbReference type="GO" id="GO:0006048">
    <property type="term" value="P:UDP-N-acetylglucosamine biosynthetic process"/>
    <property type="evidence" value="ECO:0007669"/>
    <property type="project" value="UniProtKB-UniPathway"/>
</dbReference>
<dbReference type="GO" id="GO:0019134">
    <property type="term" value="F:glucosamine-1-phosphate N-acetyltransferase activity"/>
    <property type="evidence" value="ECO:0007669"/>
    <property type="project" value="UniProtKB-UniRule"/>
</dbReference>
<dbReference type="Pfam" id="PF12804">
    <property type="entry name" value="NTP_transf_3"/>
    <property type="match status" value="1"/>
</dbReference>
<feature type="binding site" evidence="17">
    <location>
        <begin position="107"/>
        <end position="108"/>
    </location>
    <ligand>
        <name>UDP-N-acetyl-alpha-D-glucosamine</name>
        <dbReference type="ChEBI" id="CHEBI:57705"/>
    </ligand>
</feature>
<evidence type="ECO:0000256" key="4">
    <source>
        <dbReference type="ARBA" id="ARBA00022679"/>
    </source>
</evidence>
<dbReference type="InterPro" id="IPR038009">
    <property type="entry name" value="GlmU_C_LbH"/>
</dbReference>
<evidence type="ECO:0000256" key="3">
    <source>
        <dbReference type="ARBA" id="ARBA00022490"/>
    </source>
</evidence>
<evidence type="ECO:0000256" key="9">
    <source>
        <dbReference type="ARBA" id="ARBA00022960"/>
    </source>
</evidence>
<comment type="catalytic activity">
    <reaction evidence="15 17">
        <text>N-acetyl-alpha-D-glucosamine 1-phosphate + UTP + H(+) = UDP-N-acetyl-alpha-D-glucosamine + diphosphate</text>
        <dbReference type="Rhea" id="RHEA:13509"/>
        <dbReference type="ChEBI" id="CHEBI:15378"/>
        <dbReference type="ChEBI" id="CHEBI:33019"/>
        <dbReference type="ChEBI" id="CHEBI:46398"/>
        <dbReference type="ChEBI" id="CHEBI:57705"/>
        <dbReference type="ChEBI" id="CHEBI:57776"/>
        <dbReference type="EC" id="2.7.7.23"/>
    </reaction>
</comment>
<dbReference type="GO" id="GO:0005737">
    <property type="term" value="C:cytoplasm"/>
    <property type="evidence" value="ECO:0007669"/>
    <property type="project" value="UniProtKB-SubCell"/>
</dbReference>
<dbReference type="AlphaFoldDB" id="A0A7G6VW26"/>
<evidence type="ECO:0000256" key="5">
    <source>
        <dbReference type="ARBA" id="ARBA00022695"/>
    </source>
</evidence>
<proteinExistence type="inferred from homology"/>
<feature type="binding site" evidence="17">
    <location>
        <position position="394"/>
    </location>
    <ligand>
        <name>acetyl-CoA</name>
        <dbReference type="ChEBI" id="CHEBI:57288"/>
    </ligand>
</feature>
<feature type="binding site" evidence="17">
    <location>
        <begin position="38"/>
        <end position="41"/>
    </location>
    <ligand>
        <name>UDP-N-acetyl-alpha-D-glucosamine</name>
        <dbReference type="ChEBI" id="CHEBI:57705"/>
    </ligand>
</feature>
<feature type="binding site" evidence="17">
    <location>
        <position position="200"/>
    </location>
    <ligand>
        <name>UDP-N-acetyl-alpha-D-glucosamine</name>
        <dbReference type="ChEBI" id="CHEBI:57705"/>
    </ligand>
</feature>
<gene>
    <name evidence="17 19" type="primary">glmU</name>
    <name evidence="19" type="ORF">H4O24_04600</name>
</gene>
<feature type="binding site" evidence="17">
    <location>
        <begin position="130"/>
        <end position="132"/>
    </location>
    <ligand>
        <name>UDP-N-acetyl-alpha-D-glucosamine</name>
        <dbReference type="ChEBI" id="CHEBI:57705"/>
    </ligand>
</feature>
<dbReference type="GO" id="GO:0003977">
    <property type="term" value="F:UDP-N-acetylglucosamine diphosphorylase activity"/>
    <property type="evidence" value="ECO:0007669"/>
    <property type="project" value="UniProtKB-UniRule"/>
</dbReference>
<evidence type="ECO:0000256" key="8">
    <source>
        <dbReference type="ARBA" id="ARBA00022842"/>
    </source>
</evidence>
<dbReference type="InterPro" id="IPR029044">
    <property type="entry name" value="Nucleotide-diphossugar_trans"/>
</dbReference>
<evidence type="ECO:0000256" key="10">
    <source>
        <dbReference type="ARBA" id="ARBA00022984"/>
    </source>
</evidence>
<keyword evidence="7 17" id="KW-0677">Repeat</keyword>
<dbReference type="GO" id="GO:0009245">
    <property type="term" value="P:lipid A biosynthetic process"/>
    <property type="evidence" value="ECO:0007669"/>
    <property type="project" value="UniProtKB-UniRule"/>
</dbReference>
<evidence type="ECO:0000259" key="18">
    <source>
        <dbReference type="Pfam" id="PF12804"/>
    </source>
</evidence>
<comment type="pathway">
    <text evidence="17">Bacterial outer membrane biogenesis; LPS lipid A biosynthesis.</text>
</comment>
<feature type="binding site" evidence="17">
    <location>
        <position position="419"/>
    </location>
    <ligand>
        <name>acetyl-CoA</name>
        <dbReference type="ChEBI" id="CHEBI:57288"/>
    </ligand>
</feature>
<dbReference type="SUPFAM" id="SSF53448">
    <property type="entry name" value="Nucleotide-diphospho-sugar transferases"/>
    <property type="match status" value="1"/>
</dbReference>
<keyword evidence="3 17" id="KW-0963">Cytoplasm</keyword>
<dbReference type="EMBL" id="CP060052">
    <property type="protein sequence ID" value="QNE05941.1"/>
    <property type="molecule type" value="Genomic_DNA"/>
</dbReference>
<comment type="pathway">
    <text evidence="17">Nucleotide-sugar biosynthesis; UDP-N-acetyl-alpha-D-glucosamine biosynthesis; N-acetyl-alpha-D-glucosamine 1-phosphate from alpha-D-glucosamine 6-phosphate (route II): step 2/2.</text>
</comment>
<dbReference type="SUPFAM" id="SSF51161">
    <property type="entry name" value="Trimeric LpxA-like enzymes"/>
    <property type="match status" value="1"/>
</dbReference>
<dbReference type="PANTHER" id="PTHR43584">
    <property type="entry name" value="NUCLEOTIDYL TRANSFERASE"/>
    <property type="match status" value="1"/>
</dbReference>
<dbReference type="GO" id="GO:0016020">
    <property type="term" value="C:membrane"/>
    <property type="evidence" value="ECO:0007669"/>
    <property type="project" value="GOC"/>
</dbReference>
<feature type="region of interest" description="N-acetyltransferase" evidence="17">
    <location>
        <begin position="282"/>
        <end position="479"/>
    </location>
</feature>
<feature type="binding site" evidence="17">
    <location>
        <position position="258"/>
    </location>
    <ligand>
        <name>UDP-N-acetyl-alpha-D-glucosamine</name>
        <dbReference type="ChEBI" id="CHEBI:57705"/>
    </ligand>
</feature>
<accession>A0A7G6VW26</accession>
<dbReference type="PANTHER" id="PTHR43584:SF3">
    <property type="entry name" value="BIFUNCTIONAL PROTEIN GLMU"/>
    <property type="match status" value="1"/>
</dbReference>
<feature type="binding site" evidence="17">
    <location>
        <position position="132"/>
    </location>
    <ligand>
        <name>Mg(2+)</name>
        <dbReference type="ChEBI" id="CHEBI:18420"/>
    </ligand>
</feature>
<evidence type="ECO:0000256" key="14">
    <source>
        <dbReference type="ARBA" id="ARBA00048247"/>
    </source>
</evidence>
<evidence type="ECO:0000313" key="20">
    <source>
        <dbReference type="Proteomes" id="UP000515297"/>
    </source>
</evidence>
<dbReference type="EC" id="2.7.7.23" evidence="17"/>
<dbReference type="InterPro" id="IPR011004">
    <property type="entry name" value="Trimer_LpxA-like_sf"/>
</dbReference>
<comment type="similarity">
    <text evidence="1 17">In the C-terminal section; belongs to the transferase hexapeptide repeat family.</text>
</comment>
<dbReference type="UniPathway" id="UPA00113">
    <property type="reaction ID" value="UER00532"/>
</dbReference>
<evidence type="ECO:0000256" key="1">
    <source>
        <dbReference type="ARBA" id="ARBA00007707"/>
    </source>
</evidence>
<name>A0A7G6VW26_9SPHN</name>
<keyword evidence="5 17" id="KW-0548">Nucleotidyltransferase</keyword>
<keyword evidence="6 17" id="KW-0479">Metal-binding</keyword>
<feature type="active site" description="Proton acceptor" evidence="17">
    <location>
        <position position="377"/>
    </location>
</feature>
<evidence type="ECO:0000256" key="7">
    <source>
        <dbReference type="ARBA" id="ARBA00022737"/>
    </source>
</evidence>
<feature type="binding site" evidence="17">
    <location>
        <position position="437"/>
    </location>
    <ligand>
        <name>acetyl-CoA</name>
        <dbReference type="ChEBI" id="CHEBI:57288"/>
    </ligand>
</feature>
<comment type="catalytic activity">
    <reaction evidence="14 17">
        <text>alpha-D-glucosamine 1-phosphate + acetyl-CoA = N-acetyl-alpha-D-glucosamine 1-phosphate + CoA + H(+)</text>
        <dbReference type="Rhea" id="RHEA:13725"/>
        <dbReference type="ChEBI" id="CHEBI:15378"/>
        <dbReference type="ChEBI" id="CHEBI:57287"/>
        <dbReference type="ChEBI" id="CHEBI:57288"/>
        <dbReference type="ChEBI" id="CHEBI:57776"/>
        <dbReference type="ChEBI" id="CHEBI:58516"/>
        <dbReference type="EC" id="2.3.1.157"/>
    </reaction>
</comment>
<evidence type="ECO:0000313" key="19">
    <source>
        <dbReference type="EMBL" id="QNE05941.1"/>
    </source>
</evidence>
<evidence type="ECO:0000256" key="12">
    <source>
        <dbReference type="ARBA" id="ARBA00023315"/>
    </source>
</evidence>
<feature type="region of interest" description="Pyrophosphorylase" evidence="17">
    <location>
        <begin position="1"/>
        <end position="260"/>
    </location>
</feature>
<dbReference type="UniPathway" id="UPA00973"/>
<feature type="domain" description="MobA-like NTP transferase" evidence="18">
    <location>
        <begin position="36"/>
        <end position="158"/>
    </location>
</feature>
<protein>
    <recommendedName>
        <fullName evidence="17">Bifunctional protein GlmU</fullName>
    </recommendedName>
    <domain>
        <recommendedName>
            <fullName evidence="17">UDP-N-acetylglucosamine pyrophosphorylase</fullName>
            <ecNumber evidence="17">2.7.7.23</ecNumber>
        </recommendedName>
        <alternativeName>
            <fullName evidence="17">N-acetylglucosamine-1-phosphate uridyltransferase</fullName>
        </alternativeName>
    </domain>
    <domain>
        <recommendedName>
            <fullName evidence="17">Glucosamine-1-phosphate N-acetyltransferase</fullName>
            <ecNumber evidence="17">2.3.1.157</ecNumber>
        </recommendedName>
    </domain>
</protein>
<sequence>MRVWKPQPFAGKPAREPDAFCITGIAVTETNELAIIILAAGKGTRMKSALHKVLHPIAGRPMIEHLMASAAALNPSRTIVVTGDLREQVERALKGKADFAVQDRQLGTGHAVLQTREALAGHSGDVLILYGDVPFLRSATMQAMQRRLHADDAPTAVVLGFRPDDTRTYGRIIAGDDGRIARMVEHKDATEEERACTLCNSGVMAVRGEALFALLDRVGNDNAQGEYYLPDIVNLAAADGQPCAVVETDEASEVAGINSRAELADAEAQWQDFRRAEAMADGVTLRAPQTVFFSWDTMLAEDVVVEPNVVFGPGVKVAPNAKIRAFSHLEGASVGEGCEVGPHARLRPGAVLEAGARVGNFVEVKNSTLGAGAKANHLTYLGDATVGAGANIGAGTITCNYDGYFKHRTEIGERAFIGSNSALIAPLRVGADAIVAAGSAVTRDVGDGELRLVRGEQLVKPGWADRFHDAMKKKQKEAK</sequence>
<dbReference type="InterPro" id="IPR018357">
    <property type="entry name" value="Hexapep_transf_CS"/>
</dbReference>
<dbReference type="CDD" id="cd03353">
    <property type="entry name" value="LbH_GlmU_C"/>
    <property type="match status" value="1"/>
</dbReference>
<dbReference type="NCBIfam" id="NF010933">
    <property type="entry name" value="PRK14353.1"/>
    <property type="match status" value="1"/>
</dbReference>
<evidence type="ECO:0000256" key="13">
    <source>
        <dbReference type="ARBA" id="ARBA00023316"/>
    </source>
</evidence>
<feature type="binding site" evidence="17">
    <location>
        <position position="391"/>
    </location>
    <ligand>
        <name>UDP-N-acetyl-alpha-D-glucosamine</name>
        <dbReference type="ChEBI" id="CHEBI:57705"/>
    </ligand>
</feature>
<feature type="binding site" evidence="17">
    <location>
        <position position="170"/>
    </location>
    <ligand>
        <name>UDP-N-acetyl-alpha-D-glucosamine</name>
        <dbReference type="ChEBI" id="CHEBI:57705"/>
    </ligand>
</feature>
<comment type="cofactor">
    <cofactor evidence="17">
        <name>Mg(2+)</name>
        <dbReference type="ChEBI" id="CHEBI:18420"/>
    </cofactor>
    <text evidence="17">Binds 1 Mg(2+) ion per subunit.</text>
</comment>
<dbReference type="InterPro" id="IPR050065">
    <property type="entry name" value="GlmU-like"/>
</dbReference>
<keyword evidence="13 17" id="KW-0961">Cell wall biogenesis/degradation</keyword>
<feature type="binding site" evidence="17">
    <location>
        <position position="347"/>
    </location>
    <ligand>
        <name>UDP-N-acetyl-alpha-D-glucosamine</name>
        <dbReference type="ChEBI" id="CHEBI:57705"/>
    </ligand>
</feature>
<dbReference type="GO" id="GO:0000902">
    <property type="term" value="P:cell morphogenesis"/>
    <property type="evidence" value="ECO:0007669"/>
    <property type="project" value="UniProtKB-UniRule"/>
</dbReference>
<dbReference type="Gene3D" id="3.90.550.10">
    <property type="entry name" value="Spore Coat Polysaccharide Biosynthesis Protein SpsA, Chain A"/>
    <property type="match status" value="1"/>
</dbReference>
<feature type="binding site" evidence="17">
    <location>
        <position position="102"/>
    </location>
    <ligand>
        <name>UDP-N-acetyl-alpha-D-glucosamine</name>
        <dbReference type="ChEBI" id="CHEBI:57705"/>
    </ligand>
</feature>
<feature type="binding site" evidence="17">
    <location>
        <position position="454"/>
    </location>
    <ligand>
        <name>acetyl-CoA</name>
        <dbReference type="ChEBI" id="CHEBI:57288"/>
    </ligand>
</feature>
<evidence type="ECO:0000256" key="2">
    <source>
        <dbReference type="ARBA" id="ARBA00007947"/>
    </source>
</evidence>
<dbReference type="InterPro" id="IPR005882">
    <property type="entry name" value="Bifunctional_GlmU"/>
</dbReference>
<dbReference type="CDD" id="cd02540">
    <property type="entry name" value="GT2_GlmU_N_bac"/>
    <property type="match status" value="1"/>
</dbReference>
<feature type="binding site" evidence="17">
    <location>
        <position position="185"/>
    </location>
    <ligand>
        <name>UDP-N-acetyl-alpha-D-glucosamine</name>
        <dbReference type="ChEBI" id="CHEBI:57705"/>
    </ligand>
</feature>
<feature type="binding site" evidence="17">
    <location>
        <position position="365"/>
    </location>
    <ligand>
        <name>UDP-N-acetyl-alpha-D-glucosamine</name>
        <dbReference type="ChEBI" id="CHEBI:57705"/>
    </ligand>
</feature>
<organism evidence="19 20">
    <name type="scientific">Croceicoccus marinus</name>
    <dbReference type="NCBI Taxonomy" id="450378"/>
    <lineage>
        <taxon>Bacteria</taxon>
        <taxon>Pseudomonadati</taxon>
        <taxon>Pseudomonadota</taxon>
        <taxon>Alphaproteobacteria</taxon>
        <taxon>Sphingomonadales</taxon>
        <taxon>Erythrobacteraceae</taxon>
        <taxon>Croceicoccus</taxon>
    </lineage>
</organism>
<comment type="subunit">
    <text evidence="17">Homotrimer.</text>
</comment>
<dbReference type="HAMAP" id="MF_01631">
    <property type="entry name" value="GlmU"/>
    <property type="match status" value="1"/>
</dbReference>
<keyword evidence="4 17" id="KW-0808">Transferase</keyword>
<evidence type="ECO:0000256" key="15">
    <source>
        <dbReference type="ARBA" id="ARBA00048493"/>
    </source>
</evidence>
<keyword evidence="9 17" id="KW-0133">Cell shape</keyword>
<dbReference type="Proteomes" id="UP000515297">
    <property type="component" value="Chromosome"/>
</dbReference>
<keyword evidence="11 17" id="KW-0511">Multifunctional enzyme</keyword>
<dbReference type="InterPro" id="IPR025877">
    <property type="entry name" value="MobA-like_NTP_Trfase"/>
</dbReference>
<comment type="similarity">
    <text evidence="2 17">In the N-terminal section; belongs to the N-acetylglucosamine-1-phosphate uridyltransferase family.</text>
</comment>
<keyword evidence="8 17" id="KW-0460">Magnesium</keyword>
<keyword evidence="12 17" id="KW-0012">Acyltransferase</keyword>
<evidence type="ECO:0000256" key="6">
    <source>
        <dbReference type="ARBA" id="ARBA00022723"/>
    </source>
</evidence>
<dbReference type="GO" id="GO:0071555">
    <property type="term" value="P:cell wall organization"/>
    <property type="evidence" value="ECO:0007669"/>
    <property type="project" value="UniProtKB-KW"/>
</dbReference>
<keyword evidence="10 17" id="KW-0573">Peptidoglycan synthesis</keyword>
<feature type="binding site" evidence="17">
    <location>
        <position position="52"/>
    </location>
    <ligand>
        <name>UDP-N-acetyl-alpha-D-glucosamine</name>
        <dbReference type="ChEBI" id="CHEBI:57705"/>
    </ligand>
</feature>
<feature type="binding site" evidence="17">
    <location>
        <position position="380"/>
    </location>
    <ligand>
        <name>UDP-N-acetyl-alpha-D-glucosamine</name>
        <dbReference type="ChEBI" id="CHEBI:57705"/>
    </ligand>
</feature>
<dbReference type="GO" id="GO:0009252">
    <property type="term" value="P:peptidoglycan biosynthetic process"/>
    <property type="evidence" value="ECO:0007669"/>
    <property type="project" value="UniProtKB-UniRule"/>
</dbReference>
<evidence type="ECO:0000256" key="11">
    <source>
        <dbReference type="ARBA" id="ARBA00023268"/>
    </source>
</evidence>
<dbReference type="Gene3D" id="2.160.10.10">
    <property type="entry name" value="Hexapeptide repeat proteins"/>
    <property type="match status" value="1"/>
</dbReference>